<dbReference type="InterPro" id="IPR001647">
    <property type="entry name" value="HTH_TetR"/>
</dbReference>
<accession>A0A418XFK5</accession>
<dbReference type="SUPFAM" id="SSF46689">
    <property type="entry name" value="Homeodomain-like"/>
    <property type="match status" value="1"/>
</dbReference>
<keyword evidence="1" id="KW-0805">Transcription regulation</keyword>
<dbReference type="InterPro" id="IPR009057">
    <property type="entry name" value="Homeodomain-like_sf"/>
</dbReference>
<dbReference type="PANTHER" id="PTHR47506">
    <property type="entry name" value="TRANSCRIPTIONAL REGULATORY PROTEIN"/>
    <property type="match status" value="1"/>
</dbReference>
<keyword evidence="7" id="KW-1185">Reference proteome</keyword>
<evidence type="ECO:0000313" key="6">
    <source>
        <dbReference type="EMBL" id="RJG11243.1"/>
    </source>
</evidence>
<evidence type="ECO:0000256" key="4">
    <source>
        <dbReference type="PROSITE-ProRule" id="PRU00335"/>
    </source>
</evidence>
<dbReference type="PROSITE" id="PS50977">
    <property type="entry name" value="HTH_TETR_2"/>
    <property type="match status" value="1"/>
</dbReference>
<comment type="caution">
    <text evidence="6">The sequence shown here is derived from an EMBL/GenBank/DDBJ whole genome shotgun (WGS) entry which is preliminary data.</text>
</comment>
<dbReference type="SUPFAM" id="SSF48498">
    <property type="entry name" value="Tetracyclin repressor-like, C-terminal domain"/>
    <property type="match status" value="1"/>
</dbReference>
<dbReference type="Gene3D" id="1.10.10.60">
    <property type="entry name" value="Homeodomain-like"/>
    <property type="match status" value="1"/>
</dbReference>
<dbReference type="PANTHER" id="PTHR47506:SF7">
    <property type="entry name" value="TRANSCRIPTIONAL REGULATORY PROTEIN"/>
    <property type="match status" value="1"/>
</dbReference>
<keyword evidence="2 4" id="KW-0238">DNA-binding</keyword>
<dbReference type="InterPro" id="IPR036271">
    <property type="entry name" value="Tet_transcr_reg_TetR-rel_C_sf"/>
</dbReference>
<name>A0A418XFK5_9BURK</name>
<dbReference type="Proteomes" id="UP000284006">
    <property type="component" value="Unassembled WGS sequence"/>
</dbReference>
<evidence type="ECO:0000256" key="2">
    <source>
        <dbReference type="ARBA" id="ARBA00023125"/>
    </source>
</evidence>
<feature type="domain" description="HTH tetR-type" evidence="5">
    <location>
        <begin position="11"/>
        <end position="71"/>
    </location>
</feature>
<dbReference type="Gene3D" id="1.10.357.10">
    <property type="entry name" value="Tetracycline Repressor, domain 2"/>
    <property type="match status" value="1"/>
</dbReference>
<dbReference type="PRINTS" id="PR00455">
    <property type="entry name" value="HTHTETR"/>
</dbReference>
<dbReference type="GO" id="GO:0003677">
    <property type="term" value="F:DNA binding"/>
    <property type="evidence" value="ECO:0007669"/>
    <property type="project" value="UniProtKB-UniRule"/>
</dbReference>
<reference evidence="6 7" key="1">
    <citation type="submission" date="2018-09" db="EMBL/GenBank/DDBJ databases">
        <authorList>
            <person name="Zhu H."/>
        </authorList>
    </citation>
    <scope>NUCLEOTIDE SEQUENCE [LARGE SCALE GENOMIC DNA]</scope>
    <source>
        <strain evidence="6 7">K1S02-61</strain>
    </source>
</reference>
<evidence type="ECO:0000259" key="5">
    <source>
        <dbReference type="PROSITE" id="PS50977"/>
    </source>
</evidence>
<protein>
    <submittedName>
        <fullName evidence="6">TetR/AcrR family transcriptional regulator</fullName>
    </submittedName>
</protein>
<feature type="DNA-binding region" description="H-T-H motif" evidence="4">
    <location>
        <begin position="34"/>
        <end position="53"/>
    </location>
</feature>
<dbReference type="OrthoDB" id="9798857at2"/>
<gene>
    <name evidence="6" type="ORF">D3872_20460</name>
</gene>
<evidence type="ECO:0000256" key="3">
    <source>
        <dbReference type="ARBA" id="ARBA00023163"/>
    </source>
</evidence>
<sequence>MQASGKSTKGELSRERILSAASRAVRRAGHSGASVAEVMKEAGLTHGGFYAHFTSRDEMVAGAIAFAGAQSNDSLLQSMAALQKKGASPFRSLIDAYLSPAHMAAVETGCVVAALGSEMPRQPDLIRQAARERVVALIRMVESVLPAGADKSAAPHIASAMAGALQMARILGGDEGSKLLDLNRAALAASYP</sequence>
<dbReference type="RefSeq" id="WP_119812549.1">
    <property type="nucleotide sequence ID" value="NZ_QYUP01000151.1"/>
</dbReference>
<dbReference type="EMBL" id="QYUP01000151">
    <property type="protein sequence ID" value="RJG11243.1"/>
    <property type="molecule type" value="Genomic_DNA"/>
</dbReference>
<proteinExistence type="predicted"/>
<keyword evidence="3" id="KW-0804">Transcription</keyword>
<evidence type="ECO:0000256" key="1">
    <source>
        <dbReference type="ARBA" id="ARBA00023015"/>
    </source>
</evidence>
<dbReference type="Pfam" id="PF00440">
    <property type="entry name" value="TetR_N"/>
    <property type="match status" value="1"/>
</dbReference>
<dbReference type="AlphaFoldDB" id="A0A418XFK5"/>
<evidence type="ECO:0000313" key="7">
    <source>
        <dbReference type="Proteomes" id="UP000284006"/>
    </source>
</evidence>
<organism evidence="6 7">
    <name type="scientific">Massilia cavernae</name>
    <dbReference type="NCBI Taxonomy" id="2320864"/>
    <lineage>
        <taxon>Bacteria</taxon>
        <taxon>Pseudomonadati</taxon>
        <taxon>Pseudomonadota</taxon>
        <taxon>Betaproteobacteria</taxon>
        <taxon>Burkholderiales</taxon>
        <taxon>Oxalobacteraceae</taxon>
        <taxon>Telluria group</taxon>
        <taxon>Massilia</taxon>
    </lineage>
</organism>